<dbReference type="InterPro" id="IPR002838">
    <property type="entry name" value="AIM24"/>
</dbReference>
<dbReference type="InterPro" id="IPR016031">
    <property type="entry name" value="Trp_RNA-bd_attenuator-like_dom"/>
</dbReference>
<sequence length="249" mass="27329">MADMFADFKKQLAEKEKPVQVSSNRNYEYLHRGAFTMLKVRLNAGEKIKAEADAMVAMSSNVSVEGRMEGGVLGGLGRMLTGEKFFFQTLYAQQGPGDVYLSPAVPGDIMEIEMDGMTSYSLQKDGFFAGSEGLNVSTKMQNLGKGLFSGEGFFIIRVSGKGTLFVSSYGSIHPLDLAAGEEIIIDNCHLVAWPENMQYNVEKASSGWISSFTSGEGLVCRFRGPGRVLIQTRNPRGFGSWIRQFMPVK</sequence>
<dbReference type="NCBIfam" id="TIGR00266">
    <property type="entry name" value="TIGR00266 family protein"/>
    <property type="match status" value="1"/>
</dbReference>
<dbReference type="RefSeq" id="WP_207687131.1">
    <property type="nucleotide sequence ID" value="NZ_CP061799.1"/>
</dbReference>
<dbReference type="InterPro" id="IPR036983">
    <property type="entry name" value="AIM24_sf"/>
</dbReference>
<dbReference type="Gene3D" id="3.60.160.10">
    <property type="entry name" value="Mitochondrial biogenesis AIM24"/>
    <property type="match status" value="1"/>
</dbReference>
<dbReference type="PANTHER" id="PTHR43657">
    <property type="entry name" value="TRYPTOPHAN RNA-BINDING ATTENUATOR PROTEIN-LIKE PROTEIN"/>
    <property type="match status" value="1"/>
</dbReference>
<name>A0A975GH57_9BACT</name>
<evidence type="ECO:0000313" key="1">
    <source>
        <dbReference type="EMBL" id="QTA81060.1"/>
    </source>
</evidence>
<dbReference type="Pfam" id="PF01987">
    <property type="entry name" value="AIM24"/>
    <property type="match status" value="1"/>
</dbReference>
<protein>
    <submittedName>
        <fullName evidence="1">Mitochondrial biogenesis AIM24 domain-containing protein</fullName>
    </submittedName>
</protein>
<dbReference type="PANTHER" id="PTHR43657:SF1">
    <property type="entry name" value="ALTERED INHERITANCE OF MITOCHONDRIA PROTEIN 24, MITOCHONDRIAL"/>
    <property type="match status" value="1"/>
</dbReference>
<gene>
    <name evidence="1" type="ORF">dnl_33840</name>
</gene>
<dbReference type="AlphaFoldDB" id="A0A975GH57"/>
<organism evidence="1 2">
    <name type="scientific">Desulfonema limicola</name>
    <dbReference type="NCBI Taxonomy" id="45656"/>
    <lineage>
        <taxon>Bacteria</taxon>
        <taxon>Pseudomonadati</taxon>
        <taxon>Thermodesulfobacteriota</taxon>
        <taxon>Desulfobacteria</taxon>
        <taxon>Desulfobacterales</taxon>
        <taxon>Desulfococcaceae</taxon>
        <taxon>Desulfonema</taxon>
    </lineage>
</organism>
<dbReference type="Proteomes" id="UP000663720">
    <property type="component" value="Chromosome"/>
</dbReference>
<proteinExistence type="predicted"/>
<reference evidence="1" key="1">
    <citation type="journal article" date="2021" name="Microb. Physiol.">
        <title>Proteogenomic Insights into the Physiology of Marine, Sulfate-Reducing, Filamentous Desulfonema limicola and Desulfonema magnum.</title>
        <authorList>
            <person name="Schnaars V."/>
            <person name="Wohlbrand L."/>
            <person name="Scheve S."/>
            <person name="Hinrichs C."/>
            <person name="Reinhardt R."/>
            <person name="Rabus R."/>
        </authorList>
    </citation>
    <scope>NUCLEOTIDE SEQUENCE</scope>
    <source>
        <strain evidence="1">5ac10</strain>
    </source>
</reference>
<keyword evidence="2" id="KW-1185">Reference proteome</keyword>
<evidence type="ECO:0000313" key="2">
    <source>
        <dbReference type="Proteomes" id="UP000663720"/>
    </source>
</evidence>
<accession>A0A975GH57</accession>
<dbReference type="KEGG" id="dli:dnl_33840"/>
<dbReference type="SUPFAM" id="SSF51219">
    <property type="entry name" value="TRAP-like"/>
    <property type="match status" value="1"/>
</dbReference>
<dbReference type="EMBL" id="CP061799">
    <property type="protein sequence ID" value="QTA81060.1"/>
    <property type="molecule type" value="Genomic_DNA"/>
</dbReference>